<evidence type="ECO:0000313" key="2">
    <source>
        <dbReference type="Proteomes" id="UP000658225"/>
    </source>
</evidence>
<organism evidence="1 2">
    <name type="scientific">Sporosarcina limicola</name>
    <dbReference type="NCBI Taxonomy" id="34101"/>
    <lineage>
        <taxon>Bacteria</taxon>
        <taxon>Bacillati</taxon>
        <taxon>Bacillota</taxon>
        <taxon>Bacilli</taxon>
        <taxon>Bacillales</taxon>
        <taxon>Caryophanaceae</taxon>
        <taxon>Sporosarcina</taxon>
    </lineage>
</organism>
<accession>A0A927MNU5</accession>
<dbReference type="AlphaFoldDB" id="A0A927MNU5"/>
<gene>
    <name evidence="1" type="ORF">H4683_001937</name>
</gene>
<dbReference type="EMBL" id="JADBEL010000009">
    <property type="protein sequence ID" value="MBE1554859.1"/>
    <property type="molecule type" value="Genomic_DNA"/>
</dbReference>
<name>A0A927MNU5_9BACL</name>
<dbReference type="RefSeq" id="WP_192598613.1">
    <property type="nucleotide sequence ID" value="NZ_JADBEL010000009.1"/>
</dbReference>
<dbReference type="Proteomes" id="UP000658225">
    <property type="component" value="Unassembled WGS sequence"/>
</dbReference>
<proteinExistence type="predicted"/>
<keyword evidence="2" id="KW-1185">Reference proteome</keyword>
<reference evidence="1" key="1">
    <citation type="submission" date="2020-10" db="EMBL/GenBank/DDBJ databases">
        <title>Genomic Encyclopedia of Type Strains, Phase IV (KMG-IV): sequencing the most valuable type-strain genomes for metagenomic binning, comparative biology and taxonomic classification.</title>
        <authorList>
            <person name="Goeker M."/>
        </authorList>
    </citation>
    <scope>NUCLEOTIDE SEQUENCE</scope>
    <source>
        <strain evidence="1">DSM 13886</strain>
    </source>
</reference>
<comment type="caution">
    <text evidence="1">The sequence shown here is derived from an EMBL/GenBank/DDBJ whole genome shotgun (WGS) entry which is preliminary data.</text>
</comment>
<sequence length="71" mass="7848">MSSTLVMDNSSVNAILVEELTTSLLRLSNYEIDQEVAESLAITNLETLNLDNPFLAHKGLSWVAEQILKTV</sequence>
<evidence type="ECO:0000313" key="1">
    <source>
        <dbReference type="EMBL" id="MBE1554859.1"/>
    </source>
</evidence>
<protein>
    <submittedName>
        <fullName evidence="1">Uncharacterized protein</fullName>
    </submittedName>
</protein>